<evidence type="ECO:0000256" key="3">
    <source>
        <dbReference type="ARBA" id="ARBA00005842"/>
    </source>
</evidence>
<dbReference type="NCBIfam" id="TIGR00174">
    <property type="entry name" value="miaA"/>
    <property type="match status" value="1"/>
</dbReference>
<feature type="binding site" evidence="10">
    <location>
        <begin position="11"/>
        <end position="16"/>
    </location>
    <ligand>
        <name>substrate</name>
    </ligand>
</feature>
<evidence type="ECO:0000256" key="1">
    <source>
        <dbReference type="ARBA" id="ARBA00001946"/>
    </source>
</evidence>
<dbReference type="Proteomes" id="UP000051645">
    <property type="component" value="Unassembled WGS sequence"/>
</dbReference>
<evidence type="ECO:0000256" key="10">
    <source>
        <dbReference type="HAMAP-Rule" id="MF_00185"/>
    </source>
</evidence>
<feature type="binding site" evidence="10">
    <location>
        <begin position="9"/>
        <end position="16"/>
    </location>
    <ligand>
        <name>ATP</name>
        <dbReference type="ChEBI" id="CHEBI:30616"/>
    </ligand>
</feature>
<dbReference type="InterPro" id="IPR039657">
    <property type="entry name" value="Dimethylallyltransferase"/>
</dbReference>
<comment type="function">
    <text evidence="2 10 12">Catalyzes the transfer of a dimethylallyl group onto the adenine at position 37 in tRNAs that read codons beginning with uridine, leading to the formation of N6-(dimethylallyl)adenosine (i(6)A).</text>
</comment>
<comment type="catalytic activity">
    <reaction evidence="9 10 11">
        <text>adenosine(37) in tRNA + dimethylallyl diphosphate = N(6)-dimethylallyladenosine(37) in tRNA + diphosphate</text>
        <dbReference type="Rhea" id="RHEA:26482"/>
        <dbReference type="Rhea" id="RHEA-COMP:10162"/>
        <dbReference type="Rhea" id="RHEA-COMP:10375"/>
        <dbReference type="ChEBI" id="CHEBI:33019"/>
        <dbReference type="ChEBI" id="CHEBI:57623"/>
        <dbReference type="ChEBI" id="CHEBI:74411"/>
        <dbReference type="ChEBI" id="CHEBI:74415"/>
        <dbReference type="EC" id="2.5.1.75"/>
    </reaction>
</comment>
<evidence type="ECO:0000256" key="7">
    <source>
        <dbReference type="ARBA" id="ARBA00022840"/>
    </source>
</evidence>
<gene>
    <name evidence="10" type="primary">miaA</name>
    <name evidence="14" type="ORF">IV38_GL000588</name>
    <name evidence="15" type="ORF">IV40_GL000080</name>
</gene>
<proteinExistence type="inferred from homology"/>
<evidence type="ECO:0000313" key="15">
    <source>
        <dbReference type="EMBL" id="KRN33770.1"/>
    </source>
</evidence>
<comment type="similarity">
    <text evidence="3 10 13">Belongs to the IPP transferase family.</text>
</comment>
<comment type="subunit">
    <text evidence="10">Monomer.</text>
</comment>
<evidence type="ECO:0000256" key="4">
    <source>
        <dbReference type="ARBA" id="ARBA00022679"/>
    </source>
</evidence>
<feature type="site" description="Interaction with substrate tRNA" evidence="10">
    <location>
        <position position="127"/>
    </location>
</feature>
<protein>
    <recommendedName>
        <fullName evidence="10">tRNA dimethylallyltransferase</fullName>
        <ecNumber evidence="10">2.5.1.75</ecNumber>
    </recommendedName>
    <alternativeName>
        <fullName evidence="10">Dimethylallyl diphosphate:tRNA dimethylallyltransferase</fullName>
        <shortName evidence="10">DMAPP:tRNA dimethylallyltransferase</shortName>
        <shortName evidence="10">DMATase</shortName>
    </alternativeName>
    <alternativeName>
        <fullName evidence="10">Isopentenyl-diphosphate:tRNA isopentenyltransferase</fullName>
        <shortName evidence="10">IPP transferase</shortName>
        <shortName evidence="10">IPPT</shortName>
        <shortName evidence="10">IPTase</shortName>
    </alternativeName>
</protein>
<keyword evidence="6 10" id="KW-0547">Nucleotide-binding</keyword>
<dbReference type="STRING" id="81857.IV38_GL000588"/>
<dbReference type="PATRIC" id="fig|81857.3.peg.592"/>
<dbReference type="GO" id="GO:0005524">
    <property type="term" value="F:ATP binding"/>
    <property type="evidence" value="ECO:0007669"/>
    <property type="project" value="UniProtKB-UniRule"/>
</dbReference>
<sequence>MKKVLVIMGPTAVGKTALGIKLAQRFDGEIISGDALQVYRKLDIGTAKATPAEQAAVPHHLIDIRDLNQRYSAYEFQQEAGQLIDQLTTAHQLPIIVGGTGFYIQALLKGLTLGGDTKQAEQDFSERHQWQNYLSEHGPEQLWAQLHQVDPAAAAQIPVGNTRRVIRALEVYDKTGRPISAQHTEAGFQYDAKIIALNCDRDLLYERINLRVDQMMDAGLLKEARYVYHHRQESPQAQKGIGYKEFFPYFEGQISLATAVETVKKNSRHYAKRQLTWLRHQLPCEWFNLVQHPEELQTVTADVAGWLSTPSI</sequence>
<dbReference type="Pfam" id="PF01715">
    <property type="entry name" value="IPPT"/>
    <property type="match status" value="1"/>
</dbReference>
<evidence type="ECO:0000313" key="17">
    <source>
        <dbReference type="Proteomes" id="UP000051751"/>
    </source>
</evidence>
<evidence type="ECO:0000313" key="16">
    <source>
        <dbReference type="Proteomes" id="UP000051645"/>
    </source>
</evidence>
<reference evidence="16 17" key="1">
    <citation type="journal article" date="2015" name="Genome Announc.">
        <title>Expanding the biotechnology potential of lactobacilli through comparative genomics of 213 strains and associated genera.</title>
        <authorList>
            <person name="Sun Z."/>
            <person name="Harris H.M."/>
            <person name="McCann A."/>
            <person name="Guo C."/>
            <person name="Argimon S."/>
            <person name="Zhang W."/>
            <person name="Yang X."/>
            <person name="Jeffery I.B."/>
            <person name="Cooney J.C."/>
            <person name="Kagawa T.F."/>
            <person name="Liu W."/>
            <person name="Song Y."/>
            <person name="Salvetti E."/>
            <person name="Wrobel A."/>
            <person name="Rasinkangas P."/>
            <person name="Parkhill J."/>
            <person name="Rea M.C."/>
            <person name="O'Sullivan O."/>
            <person name="Ritari J."/>
            <person name="Douillard F.P."/>
            <person name="Paul Ross R."/>
            <person name="Yang R."/>
            <person name="Briner A.E."/>
            <person name="Felis G.E."/>
            <person name="de Vos W.M."/>
            <person name="Barrangou R."/>
            <person name="Klaenhammer T.R."/>
            <person name="Caufield P.W."/>
            <person name="Cui Y."/>
            <person name="Zhang H."/>
            <person name="O'Toole P.W."/>
        </authorList>
    </citation>
    <scope>NUCLEOTIDE SEQUENCE [LARGE SCALE GENOMIC DNA]</scope>
    <source>
        <strain evidence="14 17">ATCC BAA-66</strain>
        <strain evidence="15 16">DSM 13344</strain>
    </source>
</reference>
<evidence type="ECO:0000256" key="8">
    <source>
        <dbReference type="ARBA" id="ARBA00022842"/>
    </source>
</evidence>
<dbReference type="EMBL" id="JQAZ01000001">
    <property type="protein sequence ID" value="KRN33770.1"/>
    <property type="molecule type" value="Genomic_DNA"/>
</dbReference>
<keyword evidence="4 10" id="KW-0808">Transferase</keyword>
<dbReference type="PANTHER" id="PTHR11088:SF60">
    <property type="entry name" value="TRNA DIMETHYLALLYLTRANSFERASE"/>
    <property type="match status" value="1"/>
</dbReference>
<dbReference type="Proteomes" id="UP000051751">
    <property type="component" value="Unassembled WGS sequence"/>
</dbReference>
<comment type="caution">
    <text evidence="10">Lacks conserved residue(s) required for the propagation of feature annotation.</text>
</comment>
<keyword evidence="8 10" id="KW-0460">Magnesium</keyword>
<dbReference type="EMBL" id="JQAT01000001">
    <property type="protein sequence ID" value="KRN29701.1"/>
    <property type="molecule type" value="Genomic_DNA"/>
</dbReference>
<evidence type="ECO:0000313" key="14">
    <source>
        <dbReference type="EMBL" id="KRN29701.1"/>
    </source>
</evidence>
<dbReference type="AlphaFoldDB" id="A0A0R2G959"/>
<evidence type="ECO:0000256" key="12">
    <source>
        <dbReference type="RuleBase" id="RU003784"/>
    </source>
</evidence>
<evidence type="ECO:0000256" key="2">
    <source>
        <dbReference type="ARBA" id="ARBA00003213"/>
    </source>
</evidence>
<accession>A0A0R2G959</accession>
<comment type="caution">
    <text evidence="15">The sequence shown here is derived from an EMBL/GenBank/DDBJ whole genome shotgun (WGS) entry which is preliminary data.</text>
</comment>
<dbReference type="RefSeq" id="WP_057768259.1">
    <property type="nucleotide sequence ID" value="NZ_JQAT01000001.1"/>
</dbReference>
<evidence type="ECO:0000256" key="11">
    <source>
        <dbReference type="RuleBase" id="RU003783"/>
    </source>
</evidence>
<feature type="site" description="Interaction with substrate tRNA" evidence="10">
    <location>
        <position position="100"/>
    </location>
</feature>
<dbReference type="HAMAP" id="MF_00185">
    <property type="entry name" value="IPP_trans"/>
    <property type="match status" value="1"/>
</dbReference>
<evidence type="ECO:0000256" key="9">
    <source>
        <dbReference type="ARBA" id="ARBA00049563"/>
    </source>
</evidence>
<dbReference type="SUPFAM" id="SSF52540">
    <property type="entry name" value="P-loop containing nucleoside triphosphate hydrolases"/>
    <property type="match status" value="2"/>
</dbReference>
<name>A0A0R2G959_9LACO</name>
<dbReference type="InterPro" id="IPR018022">
    <property type="entry name" value="IPT"/>
</dbReference>
<evidence type="ECO:0000256" key="6">
    <source>
        <dbReference type="ARBA" id="ARBA00022741"/>
    </source>
</evidence>
<dbReference type="Gene3D" id="1.10.20.140">
    <property type="match status" value="1"/>
</dbReference>
<dbReference type="OrthoDB" id="9776390at2"/>
<keyword evidence="7 10" id="KW-0067">ATP-binding</keyword>
<dbReference type="Gene3D" id="3.40.50.300">
    <property type="entry name" value="P-loop containing nucleotide triphosphate hydrolases"/>
    <property type="match status" value="1"/>
</dbReference>
<comment type="cofactor">
    <cofactor evidence="1 10">
        <name>Mg(2+)</name>
        <dbReference type="ChEBI" id="CHEBI:18420"/>
    </cofactor>
</comment>
<evidence type="ECO:0000256" key="13">
    <source>
        <dbReference type="RuleBase" id="RU003785"/>
    </source>
</evidence>
<dbReference type="EC" id="2.5.1.75" evidence="10"/>
<evidence type="ECO:0000256" key="5">
    <source>
        <dbReference type="ARBA" id="ARBA00022694"/>
    </source>
</evidence>
<keyword evidence="5 10" id="KW-0819">tRNA processing</keyword>
<dbReference type="PANTHER" id="PTHR11088">
    <property type="entry name" value="TRNA DIMETHYLALLYLTRANSFERASE"/>
    <property type="match status" value="1"/>
</dbReference>
<keyword evidence="16" id="KW-1185">Reference proteome</keyword>
<organism evidence="15 16">
    <name type="scientific">Lactobacillus selangorensis</name>
    <dbReference type="NCBI Taxonomy" id="81857"/>
    <lineage>
        <taxon>Bacteria</taxon>
        <taxon>Bacillati</taxon>
        <taxon>Bacillota</taxon>
        <taxon>Bacilli</taxon>
        <taxon>Lactobacillales</taxon>
        <taxon>Lactobacillaceae</taxon>
        <taxon>Lactobacillus</taxon>
    </lineage>
</organism>
<dbReference type="GO" id="GO:0006400">
    <property type="term" value="P:tRNA modification"/>
    <property type="evidence" value="ECO:0007669"/>
    <property type="project" value="TreeGrafter"/>
</dbReference>
<dbReference type="InterPro" id="IPR027417">
    <property type="entry name" value="P-loop_NTPase"/>
</dbReference>
<dbReference type="GO" id="GO:0052381">
    <property type="term" value="F:tRNA dimethylallyltransferase activity"/>
    <property type="evidence" value="ECO:0007669"/>
    <property type="project" value="UniProtKB-UniRule"/>
</dbReference>